<evidence type="ECO:0000256" key="1">
    <source>
        <dbReference type="SAM" id="MobiDB-lite"/>
    </source>
</evidence>
<feature type="transmembrane region" description="Helical" evidence="2">
    <location>
        <begin position="32"/>
        <end position="50"/>
    </location>
</feature>
<evidence type="ECO:0000313" key="3">
    <source>
        <dbReference type="EMBL" id="KAF5836982.1"/>
    </source>
</evidence>
<feature type="transmembrane region" description="Helical" evidence="2">
    <location>
        <begin position="7"/>
        <end position="26"/>
    </location>
</feature>
<organism evidence="3 4">
    <name type="scientific">Dunaliella salina</name>
    <name type="common">Green alga</name>
    <name type="synonym">Protococcus salinus</name>
    <dbReference type="NCBI Taxonomy" id="3046"/>
    <lineage>
        <taxon>Eukaryota</taxon>
        <taxon>Viridiplantae</taxon>
        <taxon>Chlorophyta</taxon>
        <taxon>core chlorophytes</taxon>
        <taxon>Chlorophyceae</taxon>
        <taxon>CS clade</taxon>
        <taxon>Chlamydomonadales</taxon>
        <taxon>Dunaliellaceae</taxon>
        <taxon>Dunaliella</taxon>
    </lineage>
</organism>
<keyword evidence="4" id="KW-1185">Reference proteome</keyword>
<comment type="caution">
    <text evidence="3">The sequence shown here is derived from an EMBL/GenBank/DDBJ whole genome shotgun (WGS) entry which is preliminary data.</text>
</comment>
<gene>
    <name evidence="3" type="ORF">DUNSADRAFT_5004</name>
</gene>
<feature type="compositionally biased region" description="Polar residues" evidence="1">
    <location>
        <begin position="84"/>
        <end position="95"/>
    </location>
</feature>
<accession>A0ABQ7GQU7</accession>
<reference evidence="3" key="1">
    <citation type="submission" date="2017-08" db="EMBL/GenBank/DDBJ databases">
        <authorList>
            <person name="Polle J.E."/>
            <person name="Barry K."/>
            <person name="Cushman J."/>
            <person name="Schmutz J."/>
            <person name="Tran D."/>
            <person name="Hathwaick L.T."/>
            <person name="Yim W.C."/>
            <person name="Jenkins J."/>
            <person name="Mckie-Krisberg Z.M."/>
            <person name="Prochnik S."/>
            <person name="Lindquist E."/>
            <person name="Dockter R.B."/>
            <person name="Adam C."/>
            <person name="Molina H."/>
            <person name="Bunkerborg J."/>
            <person name="Jin E."/>
            <person name="Buchheim M."/>
            <person name="Magnuson J."/>
        </authorList>
    </citation>
    <scope>NUCLEOTIDE SEQUENCE</scope>
    <source>
        <strain evidence="3">CCAP 19/18</strain>
    </source>
</reference>
<dbReference type="EMBL" id="MU069634">
    <property type="protein sequence ID" value="KAF5836982.1"/>
    <property type="molecule type" value="Genomic_DNA"/>
</dbReference>
<keyword evidence="2" id="KW-0812">Transmembrane</keyword>
<proteinExistence type="predicted"/>
<feature type="region of interest" description="Disordered" evidence="1">
    <location>
        <begin position="72"/>
        <end position="95"/>
    </location>
</feature>
<sequence>MYLMLTYAIILLLLMFVFIFVGVTAFTGTGTVGAVINSILTAASGLAMNLKKADSGDKKGVVVKIGEEEFKGDKRTASPAQAEPQKTQSGNQMPA</sequence>
<evidence type="ECO:0000256" key="2">
    <source>
        <dbReference type="SAM" id="Phobius"/>
    </source>
</evidence>
<keyword evidence="2" id="KW-0472">Membrane</keyword>
<evidence type="ECO:0000313" key="4">
    <source>
        <dbReference type="Proteomes" id="UP000815325"/>
    </source>
</evidence>
<keyword evidence="2" id="KW-1133">Transmembrane helix</keyword>
<name>A0ABQ7GQU7_DUNSA</name>
<dbReference type="Proteomes" id="UP000815325">
    <property type="component" value="Unassembled WGS sequence"/>
</dbReference>
<protein>
    <recommendedName>
        <fullName evidence="5">Secreted protein</fullName>
    </recommendedName>
</protein>
<evidence type="ECO:0008006" key="5">
    <source>
        <dbReference type="Google" id="ProtNLM"/>
    </source>
</evidence>